<evidence type="ECO:0000256" key="1">
    <source>
        <dbReference type="SAM" id="MobiDB-lite"/>
    </source>
</evidence>
<dbReference type="HOGENOM" id="CLU_025640_2_0_1"/>
<feature type="transmembrane region" description="Helical" evidence="2">
    <location>
        <begin position="410"/>
        <end position="430"/>
    </location>
</feature>
<dbReference type="Proteomes" id="UP000016932">
    <property type="component" value="Unassembled WGS sequence"/>
</dbReference>
<keyword evidence="2" id="KW-0812">Transmembrane</keyword>
<dbReference type="RefSeq" id="XP_007927092.1">
    <property type="nucleotide sequence ID" value="XM_007928901.1"/>
</dbReference>
<keyword evidence="4" id="KW-1185">Reference proteome</keyword>
<organism evidence="3 4">
    <name type="scientific">Pseudocercospora fijiensis (strain CIRAD86)</name>
    <name type="common">Black leaf streak disease fungus</name>
    <name type="synonym">Mycosphaerella fijiensis</name>
    <dbReference type="NCBI Taxonomy" id="383855"/>
    <lineage>
        <taxon>Eukaryota</taxon>
        <taxon>Fungi</taxon>
        <taxon>Dikarya</taxon>
        <taxon>Ascomycota</taxon>
        <taxon>Pezizomycotina</taxon>
        <taxon>Dothideomycetes</taxon>
        <taxon>Dothideomycetidae</taxon>
        <taxon>Mycosphaerellales</taxon>
        <taxon>Mycosphaerellaceae</taxon>
        <taxon>Pseudocercospora</taxon>
    </lineage>
</organism>
<evidence type="ECO:0000313" key="4">
    <source>
        <dbReference type="Proteomes" id="UP000016932"/>
    </source>
</evidence>
<protein>
    <submittedName>
        <fullName evidence="3">Uncharacterized protein</fullName>
    </submittedName>
</protein>
<keyword evidence="2" id="KW-0472">Membrane</keyword>
<evidence type="ECO:0000256" key="2">
    <source>
        <dbReference type="SAM" id="Phobius"/>
    </source>
</evidence>
<dbReference type="GeneID" id="19340534"/>
<feature type="compositionally biased region" description="Basic and acidic residues" evidence="1">
    <location>
        <begin position="458"/>
        <end position="480"/>
    </location>
</feature>
<dbReference type="PANTHER" id="PTHR42032:SF1">
    <property type="entry name" value="YALI0E30679P"/>
    <property type="match status" value="1"/>
</dbReference>
<dbReference type="eggNOG" id="ENOG502RXR7">
    <property type="taxonomic scope" value="Eukaryota"/>
</dbReference>
<feature type="region of interest" description="Disordered" evidence="1">
    <location>
        <begin position="450"/>
        <end position="480"/>
    </location>
</feature>
<dbReference type="KEGG" id="pfj:MYCFIDRAFT_59578"/>
<dbReference type="OrthoDB" id="5422510at2759"/>
<accession>M3AZ40</accession>
<feature type="region of interest" description="Disordered" evidence="1">
    <location>
        <begin position="165"/>
        <end position="205"/>
    </location>
</feature>
<dbReference type="EMBL" id="KB446559">
    <property type="protein sequence ID" value="EME82482.1"/>
    <property type="molecule type" value="Genomic_DNA"/>
</dbReference>
<reference evidence="3 4" key="1">
    <citation type="journal article" date="2012" name="PLoS Pathog.">
        <title>Diverse lifestyles and strategies of plant pathogenesis encoded in the genomes of eighteen Dothideomycetes fungi.</title>
        <authorList>
            <person name="Ohm R.A."/>
            <person name="Feau N."/>
            <person name="Henrissat B."/>
            <person name="Schoch C.L."/>
            <person name="Horwitz B.A."/>
            <person name="Barry K.W."/>
            <person name="Condon B.J."/>
            <person name="Copeland A.C."/>
            <person name="Dhillon B."/>
            <person name="Glaser F."/>
            <person name="Hesse C.N."/>
            <person name="Kosti I."/>
            <person name="LaButti K."/>
            <person name="Lindquist E.A."/>
            <person name="Lucas S."/>
            <person name="Salamov A.A."/>
            <person name="Bradshaw R.E."/>
            <person name="Ciuffetti L."/>
            <person name="Hamelin R.C."/>
            <person name="Kema G.H.J."/>
            <person name="Lawrence C."/>
            <person name="Scott J.A."/>
            <person name="Spatafora J.W."/>
            <person name="Turgeon B.G."/>
            <person name="de Wit P.J.G.M."/>
            <person name="Zhong S."/>
            <person name="Goodwin S.B."/>
            <person name="Grigoriev I.V."/>
        </authorList>
    </citation>
    <scope>NUCLEOTIDE SEQUENCE [LARGE SCALE GENOMIC DNA]</scope>
    <source>
        <strain evidence="3 4">CIRAD86</strain>
    </source>
</reference>
<gene>
    <name evidence="3" type="ORF">MYCFIDRAFT_59578</name>
</gene>
<dbReference type="PANTHER" id="PTHR42032">
    <property type="entry name" value="YALI0E30679P"/>
    <property type="match status" value="1"/>
</dbReference>
<proteinExistence type="predicted"/>
<keyword evidence="2" id="KW-1133">Transmembrane helix</keyword>
<feature type="region of interest" description="Disordered" evidence="1">
    <location>
        <begin position="1"/>
        <end position="21"/>
    </location>
</feature>
<name>M3AZ40_PSEFD</name>
<dbReference type="STRING" id="383855.M3AZ40"/>
<sequence>MATAAAGDDDEPTPLLRSATATRVQPLPAYAAARSRLLQRGSSEGPPSPQPPLLPRRRTSILSFSSIEGASRSFTDDVLDLRTDNGSRKVEDELSTWHSSPLAFAILPAIAGLLFKNGSAFVTDMLILGLAGIFMNWSIRLPWDWYYSAHALKYDVEPDCPAAAAAADQPEDAVDTASSTGSSPKSPSDSKTEHAPSEAPVQDTRTRELAAAELRRQELLALSAAFLCPILAAYLLHVIRAQLSGASGALVSDTNISVFLLAAEIRPVRQVVRLMSARTLHLQRTITGLDDPFQSTVGHTRDIDDLSQRITDLEAKVSETANAPPTTMNVAQKSDMLDLSAEMKKRYEPRLDGLERAVRRYEKRSAALERVSEAKFQSLEARIQEALTLAASAAHESHSRGAFARFLDTLFSVIAFPINLAWILFLYPFVALENLYNKVKSILLGPIPTHSSKKGRGRREGTSREDSRSRKDASLRKVVR</sequence>
<evidence type="ECO:0000313" key="3">
    <source>
        <dbReference type="EMBL" id="EME82482.1"/>
    </source>
</evidence>
<dbReference type="AlphaFoldDB" id="M3AZ40"/>
<dbReference type="VEuPathDB" id="FungiDB:MYCFIDRAFT_59578"/>
<feature type="region of interest" description="Disordered" evidence="1">
    <location>
        <begin position="35"/>
        <end position="56"/>
    </location>
</feature>
<feature type="compositionally biased region" description="Low complexity" evidence="1">
    <location>
        <begin position="178"/>
        <end position="187"/>
    </location>
</feature>